<feature type="domain" description="4Fe-4S Mo/W bis-MGD-type" evidence="10">
    <location>
        <begin position="44"/>
        <end position="100"/>
    </location>
</feature>
<dbReference type="PANTHER" id="PTHR43598:SF1">
    <property type="entry name" value="FORMATE DEHYDROGENASE-O MAJOR SUBUNIT"/>
    <property type="match status" value="1"/>
</dbReference>
<evidence type="ECO:0000256" key="8">
    <source>
        <dbReference type="ARBA" id="ARBA00023014"/>
    </source>
</evidence>
<dbReference type="Proteomes" id="UP001214441">
    <property type="component" value="Unassembled WGS sequence"/>
</dbReference>
<sequence length="1142" mass="124939">MGVRTWIREWPVYRQLTGEDPLGRGDSAASEHTRNLRARTEDADRVVKSVCPYCAVGCGQDVYVKDEQVVQIEGDPDSPVSRGRLCPKGSATLQLTTGDARRHEVLYRRPYAKDWERLDLETAMDMVADRVVRTRGETWEEERDGVRVNRTLGLATLGGAALDNEENYLIKKLFTALGVVQIENQARVCHSSTVAGLGTSFGRGGATTFLQDLQHADCIVIEGSNFAEAHPVGFQWVMEAKARGAKIIHVDPRFTRTSALADLHVPIRAGTDIAFLGGLINHVLSTGADFREYVLDYTNASTLVGEDFADTEDLDGVFSGLDEHSGDYDLTTWQYEGGGFVQAAAGERDALYEERADGEESGDAGKTGQAGSGDSGKAGRAGKAGDGGVGARERASRDGAGPAAGGPGFAGGPAAFPPAGQSETHGSGGAPVIGERRHDRTLQHPRCVYQILKRHYARYTPEMVEETCGIPRATFEEVCRALVENSGRERTSAFAYAVGWTQHTVGAQYIRAACVLQLLLGNIGRPGGGIQALRGHASIQGSSDIPTLFNLLPGYIPMPHAHQDESLADFVSAMRTDKGFWGDMGAYVVSLLKAYWGEAATADNDFCFGHLPRLTGSHSTYDTVLAQLKGECKGYFLLGENPAVGSANARMQRLGMANLDWLVVRDFSLIESATWWKDGPETETGELRTEDIGTEVFFFPAAAHTEKAGSFTNTNRMLQWHYPAKEPDGEARSDLWFTYHLGRRIKERLRGSTERADRPVLDLTWDYPVDGPLDEPVAESVLAEINGRHPDGSPLTRYQELRDDGTTTCGCWIYCGVYKDGVNQAARKKPHTEQNWIAAEWAWSWPANRRILYNRASADPEGAPWSAAKSLVWWDEADGRWSGYDVPDFIEDRAPSFRPEPGATGPDALSGTDPFIMQADGKGWLYAPAGLVDGPMPTHYEPQDSPVTNPLHPHQQRSPVRQLFAHEDNRYHPSGREAGSGVYPYVITTYRLTEHFTAGGMTRWSPYLSELQPEFFCEVSPQLASARGLEHAGWATIVTARGAVEARVLVTARMAPLRVGGQEVHQIGLPYHWGRNGYSRGDAANELTALALDPNVHIQEVKALTADIRPGRRPRGPELLALLSGYRERAGVTEETGTEVRG</sequence>
<dbReference type="Pfam" id="PF00384">
    <property type="entry name" value="Molybdopterin"/>
    <property type="match status" value="1"/>
</dbReference>
<dbReference type="SUPFAM" id="SSF50692">
    <property type="entry name" value="ADC-like"/>
    <property type="match status" value="1"/>
</dbReference>
<dbReference type="SUPFAM" id="SSF53706">
    <property type="entry name" value="Formate dehydrogenase/DMSO reductase, domains 1-3"/>
    <property type="match status" value="1"/>
</dbReference>
<keyword evidence="7" id="KW-0408">Iron</keyword>
<dbReference type="InterPro" id="IPR006657">
    <property type="entry name" value="MoPterin_dinucl-bd_dom"/>
</dbReference>
<keyword evidence="6" id="KW-0560">Oxidoreductase</keyword>
<keyword evidence="4" id="KW-0004">4Fe-4S</keyword>
<dbReference type="InterPro" id="IPR006963">
    <property type="entry name" value="Mopterin_OxRdtase_4Fe-4S_dom"/>
</dbReference>
<evidence type="ECO:0000313" key="11">
    <source>
        <dbReference type="EMBL" id="MDJ1132185.1"/>
    </source>
</evidence>
<dbReference type="RefSeq" id="WP_274042499.1">
    <property type="nucleotide sequence ID" value="NZ_JANCPR020000007.1"/>
</dbReference>
<evidence type="ECO:0000256" key="5">
    <source>
        <dbReference type="ARBA" id="ARBA00022723"/>
    </source>
</evidence>
<comment type="similarity">
    <text evidence="3">Belongs to the prokaryotic molybdopterin-containing oxidoreductase family.</text>
</comment>
<reference evidence="11 12" key="1">
    <citation type="submission" date="2023-05" db="EMBL/GenBank/DDBJ databases">
        <title>Streptantibioticus silvisoli sp. nov., acidotolerant actinomycetes 1 from pine litter.</title>
        <authorList>
            <person name="Swiecimska M."/>
            <person name="Golinska P."/>
            <person name="Sangal V."/>
            <person name="Wachnowicz B."/>
            <person name="Goodfellow M."/>
        </authorList>
    </citation>
    <scope>NUCLEOTIDE SEQUENCE [LARGE SCALE GENOMIC DNA]</scope>
    <source>
        <strain evidence="11 12">DSM 42109</strain>
    </source>
</reference>
<evidence type="ECO:0000256" key="1">
    <source>
        <dbReference type="ARBA" id="ARBA00001966"/>
    </source>
</evidence>
<dbReference type="Gene3D" id="2.40.40.20">
    <property type="match status" value="1"/>
</dbReference>
<gene>
    <name evidence="11" type="ORF">NMN56_009525</name>
</gene>
<organism evidence="11 12">
    <name type="scientific">Streptomyces iconiensis</name>
    <dbReference type="NCBI Taxonomy" id="1384038"/>
    <lineage>
        <taxon>Bacteria</taxon>
        <taxon>Bacillati</taxon>
        <taxon>Actinomycetota</taxon>
        <taxon>Actinomycetes</taxon>
        <taxon>Kitasatosporales</taxon>
        <taxon>Streptomycetaceae</taxon>
        <taxon>Streptomyces</taxon>
    </lineage>
</organism>
<proteinExistence type="inferred from homology"/>
<dbReference type="Pfam" id="PF01568">
    <property type="entry name" value="Molydop_binding"/>
    <property type="match status" value="1"/>
</dbReference>
<evidence type="ECO:0000256" key="6">
    <source>
        <dbReference type="ARBA" id="ARBA00023002"/>
    </source>
</evidence>
<protein>
    <submittedName>
        <fullName evidence="11">Molybdopterin-dependent oxidoreductase</fullName>
    </submittedName>
</protein>
<feature type="region of interest" description="Disordered" evidence="9">
    <location>
        <begin position="353"/>
        <end position="439"/>
    </location>
</feature>
<evidence type="ECO:0000259" key="10">
    <source>
        <dbReference type="PROSITE" id="PS51669"/>
    </source>
</evidence>
<dbReference type="InterPro" id="IPR006656">
    <property type="entry name" value="Mopterin_OxRdtase"/>
</dbReference>
<dbReference type="InterPro" id="IPR009010">
    <property type="entry name" value="Asp_de-COase-like_dom_sf"/>
</dbReference>
<evidence type="ECO:0000313" key="12">
    <source>
        <dbReference type="Proteomes" id="UP001214441"/>
    </source>
</evidence>
<feature type="compositionally biased region" description="Gly residues" evidence="9">
    <location>
        <begin position="402"/>
        <end position="411"/>
    </location>
</feature>
<name>A0ABT6ZSZ6_9ACTN</name>
<dbReference type="Gene3D" id="3.40.50.740">
    <property type="match status" value="1"/>
</dbReference>
<comment type="cofactor">
    <cofactor evidence="1">
        <name>[4Fe-4S] cluster</name>
        <dbReference type="ChEBI" id="CHEBI:49883"/>
    </cofactor>
</comment>
<keyword evidence="8" id="KW-0411">Iron-sulfur</keyword>
<accession>A0ABT6ZSZ6</accession>
<dbReference type="Pfam" id="PF04879">
    <property type="entry name" value="Molybdop_Fe4S4"/>
    <property type="match status" value="1"/>
</dbReference>
<dbReference type="PANTHER" id="PTHR43598">
    <property type="entry name" value="TUNGSTEN-CONTAINING FORMYLMETHANOFURAN DEHYDROGENASE 2 SUBUNIT B"/>
    <property type="match status" value="1"/>
</dbReference>
<dbReference type="SMART" id="SM00926">
    <property type="entry name" value="Molybdop_Fe4S4"/>
    <property type="match status" value="1"/>
</dbReference>
<dbReference type="EMBL" id="JANCPR020000007">
    <property type="protein sequence ID" value="MDJ1132185.1"/>
    <property type="molecule type" value="Genomic_DNA"/>
</dbReference>
<keyword evidence="5" id="KW-0479">Metal-binding</keyword>
<comment type="subcellular location">
    <subcellularLocation>
        <location evidence="2">Cell envelope</location>
    </subcellularLocation>
</comment>
<dbReference type="Gene3D" id="3.40.228.10">
    <property type="entry name" value="Dimethylsulfoxide Reductase, domain 2"/>
    <property type="match status" value="2"/>
</dbReference>
<evidence type="ECO:0000256" key="9">
    <source>
        <dbReference type="SAM" id="MobiDB-lite"/>
    </source>
</evidence>
<dbReference type="CDD" id="cd02792">
    <property type="entry name" value="MopB_CT_Formate-Dh-Na-like"/>
    <property type="match status" value="1"/>
</dbReference>
<evidence type="ECO:0000256" key="4">
    <source>
        <dbReference type="ARBA" id="ARBA00022485"/>
    </source>
</evidence>
<comment type="caution">
    <text evidence="11">The sequence shown here is derived from an EMBL/GenBank/DDBJ whole genome shotgun (WGS) entry which is preliminary data.</text>
</comment>
<evidence type="ECO:0000256" key="3">
    <source>
        <dbReference type="ARBA" id="ARBA00010312"/>
    </source>
</evidence>
<keyword evidence="12" id="KW-1185">Reference proteome</keyword>
<dbReference type="PROSITE" id="PS51669">
    <property type="entry name" value="4FE4S_MOW_BIS_MGD"/>
    <property type="match status" value="1"/>
</dbReference>
<dbReference type="Gene3D" id="3.30.200.210">
    <property type="match status" value="1"/>
</dbReference>
<evidence type="ECO:0000256" key="2">
    <source>
        <dbReference type="ARBA" id="ARBA00004196"/>
    </source>
</evidence>
<evidence type="ECO:0000256" key="7">
    <source>
        <dbReference type="ARBA" id="ARBA00023004"/>
    </source>
</evidence>